<feature type="transmembrane region" description="Helical" evidence="3">
    <location>
        <begin position="167"/>
        <end position="189"/>
    </location>
</feature>
<evidence type="ECO:0000256" key="3">
    <source>
        <dbReference type="SAM" id="Phobius"/>
    </source>
</evidence>
<evidence type="ECO:0000256" key="1">
    <source>
        <dbReference type="ARBA" id="ARBA00007367"/>
    </source>
</evidence>
<feature type="transmembrane region" description="Helical" evidence="3">
    <location>
        <begin position="55"/>
        <end position="76"/>
    </location>
</feature>
<name>A0ABM3MZW6_GALME</name>
<feature type="compositionally biased region" description="Basic and acidic residues" evidence="2">
    <location>
        <begin position="1"/>
        <end position="17"/>
    </location>
</feature>
<dbReference type="Proteomes" id="UP001652740">
    <property type="component" value="Unplaced"/>
</dbReference>
<dbReference type="PANTHER" id="PTHR31102:SF1">
    <property type="entry name" value="CATION_H+ EXCHANGER DOMAIN-CONTAINING PROTEIN"/>
    <property type="match status" value="1"/>
</dbReference>
<organism evidence="4 5">
    <name type="scientific">Galleria mellonella</name>
    <name type="common">Greater wax moth</name>
    <dbReference type="NCBI Taxonomy" id="7137"/>
    <lineage>
        <taxon>Eukaryota</taxon>
        <taxon>Metazoa</taxon>
        <taxon>Ecdysozoa</taxon>
        <taxon>Arthropoda</taxon>
        <taxon>Hexapoda</taxon>
        <taxon>Insecta</taxon>
        <taxon>Pterygota</taxon>
        <taxon>Neoptera</taxon>
        <taxon>Endopterygota</taxon>
        <taxon>Lepidoptera</taxon>
        <taxon>Glossata</taxon>
        <taxon>Ditrysia</taxon>
        <taxon>Pyraloidea</taxon>
        <taxon>Pyralidae</taxon>
        <taxon>Galleriinae</taxon>
        <taxon>Galleria</taxon>
    </lineage>
</organism>
<feature type="transmembrane region" description="Helical" evidence="3">
    <location>
        <begin position="269"/>
        <end position="289"/>
    </location>
</feature>
<reference evidence="5" key="1">
    <citation type="submission" date="2025-08" db="UniProtKB">
        <authorList>
            <consortium name="RefSeq"/>
        </authorList>
    </citation>
    <scope>IDENTIFICATION</scope>
    <source>
        <tissue evidence="5">Whole larvae</tissue>
    </source>
</reference>
<feature type="compositionally biased region" description="Polar residues" evidence="2">
    <location>
        <begin position="18"/>
        <end position="34"/>
    </location>
</feature>
<sequence length="488" mass="54327">MNRTNENKEANVIDKDNGNLNNQQDKTFNPPTNNLNTCKEEDLKKSWCVTATPSILHFLTLLILGTSIWGILWSAWGENWWIGGPWFRLAAVPVAGWASGQVLHKLTTLPPLLAALLTGIIARHWGILDMREYTHIDAFLRKVYPVIILGKASLGWDVKYMRNNYKLIASLGVLPWAAEVFILAVLVNLLLDFPWLWGFLLGSIYASVSCAVIMPSVIKHNKLAGGKRNWTQLICTAGGIDTALSVGVYGLIYSFIFYDTNDIYRYTKASLTIFVGVALGIMWGSLAGLVPHSQDFYVTELRVLFVLIGGLLANFLTSLFGWAGAGGVAVLACNATAATHWARHGWKLNNNSASTTYRVLWAAFEPTLFTYTGTFFVINTSVSRLLLGFAILAVCLIVRLSVTFLVCWNFTLKEKIYVCCTWITKSIVEAVLCPLALVTLMSSYVHDDIRLKYAEDMMILTIQAILITTPIGFLLTNCIEEKQSIYQE</sequence>
<dbReference type="InterPro" id="IPR051843">
    <property type="entry name" value="CPA1_transporter"/>
</dbReference>
<feature type="transmembrane region" description="Helical" evidence="3">
    <location>
        <begin position="230"/>
        <end position="257"/>
    </location>
</feature>
<feature type="transmembrane region" description="Helical" evidence="3">
    <location>
        <begin position="102"/>
        <end position="122"/>
    </location>
</feature>
<dbReference type="RefSeq" id="XP_052756856.1">
    <property type="nucleotide sequence ID" value="XM_052900896.1"/>
</dbReference>
<protein>
    <submittedName>
        <fullName evidence="5">Sodium/hydrogen exchanger 9B1-like</fullName>
    </submittedName>
</protein>
<dbReference type="GeneID" id="113514678"/>
<feature type="transmembrane region" description="Helical" evidence="3">
    <location>
        <begin position="457"/>
        <end position="479"/>
    </location>
</feature>
<evidence type="ECO:0000313" key="4">
    <source>
        <dbReference type="Proteomes" id="UP001652740"/>
    </source>
</evidence>
<proteinExistence type="inferred from homology"/>
<keyword evidence="3" id="KW-0472">Membrane</keyword>
<accession>A0ABM3MZW6</accession>
<comment type="similarity">
    <text evidence="1">Belongs to the monovalent cation:proton antiporter 1 (CPA1) transporter (TC 2.A.36) family.</text>
</comment>
<feature type="transmembrane region" description="Helical" evidence="3">
    <location>
        <begin position="195"/>
        <end position="218"/>
    </location>
</feature>
<keyword evidence="3" id="KW-1133">Transmembrane helix</keyword>
<feature type="transmembrane region" description="Helical" evidence="3">
    <location>
        <begin position="422"/>
        <end position="445"/>
    </location>
</feature>
<evidence type="ECO:0000313" key="5">
    <source>
        <dbReference type="RefSeq" id="XP_052756856.1"/>
    </source>
</evidence>
<evidence type="ECO:0000256" key="2">
    <source>
        <dbReference type="SAM" id="MobiDB-lite"/>
    </source>
</evidence>
<feature type="transmembrane region" description="Helical" evidence="3">
    <location>
        <begin position="385"/>
        <end position="410"/>
    </location>
</feature>
<dbReference type="PANTHER" id="PTHR31102">
    <property type="match status" value="1"/>
</dbReference>
<feature type="region of interest" description="Disordered" evidence="2">
    <location>
        <begin position="1"/>
        <end position="34"/>
    </location>
</feature>
<keyword evidence="3" id="KW-0812">Transmembrane</keyword>
<gene>
    <name evidence="5" type="primary">LOC113514678</name>
</gene>
<keyword evidence="4" id="KW-1185">Reference proteome</keyword>